<dbReference type="InterPro" id="IPR006439">
    <property type="entry name" value="HAD-SF_hydro_IA"/>
</dbReference>
<gene>
    <name evidence="1" type="ORF">DF200_01875</name>
</gene>
<dbReference type="CDD" id="cd02603">
    <property type="entry name" value="HAD_sEH-N_like"/>
    <property type="match status" value="1"/>
</dbReference>
<dbReference type="InterPro" id="IPR036412">
    <property type="entry name" value="HAD-like_sf"/>
</dbReference>
<keyword evidence="2" id="KW-1185">Reference proteome</keyword>
<name>A0A2U2MUV5_9BIFI</name>
<sequence length="229" mass="25365">MVDETTVDGTMASETTADVGVTDVIFDLCGVLVDWQPRRALEGLFANEEIDDFLAPDDHCGFMYFDDLHDGGMDYDTLIDDYEREYGARLGLRMRAYTVNVDRTLAGAIPGMPELLADLKSSGVGVWGLTNWGHDTWPIMRRRMGGVLDMLDGIVVSGLEGVKKPEAAIFDLAVERFGLDRSRTVFVDDSPYNVEGAEQAGLRAVLFESARQTRSRLDITESNSRQLSI</sequence>
<dbReference type="InterPro" id="IPR023214">
    <property type="entry name" value="HAD_sf"/>
</dbReference>
<organism evidence="1 2">
    <name type="scientific">Bifidobacterium catulorum</name>
    <dbReference type="NCBI Taxonomy" id="1630173"/>
    <lineage>
        <taxon>Bacteria</taxon>
        <taxon>Bacillati</taxon>
        <taxon>Actinomycetota</taxon>
        <taxon>Actinomycetes</taxon>
        <taxon>Bifidobacteriales</taxon>
        <taxon>Bifidobacteriaceae</taxon>
        <taxon>Bifidobacterium</taxon>
    </lineage>
</organism>
<dbReference type="Proteomes" id="UP000245753">
    <property type="component" value="Unassembled WGS sequence"/>
</dbReference>
<dbReference type="SFLD" id="SFLDS00003">
    <property type="entry name" value="Haloacid_Dehalogenase"/>
    <property type="match status" value="1"/>
</dbReference>
<dbReference type="Gene3D" id="3.40.50.1000">
    <property type="entry name" value="HAD superfamily/HAD-like"/>
    <property type="match status" value="1"/>
</dbReference>
<proteinExistence type="predicted"/>
<dbReference type="SFLD" id="SFLDG01129">
    <property type="entry name" value="C1.5:_HAD__Beta-PGM__Phosphata"/>
    <property type="match status" value="1"/>
</dbReference>
<evidence type="ECO:0000313" key="2">
    <source>
        <dbReference type="Proteomes" id="UP000245753"/>
    </source>
</evidence>
<comment type="caution">
    <text evidence="1">The sequence shown here is derived from an EMBL/GenBank/DDBJ whole genome shotgun (WGS) entry which is preliminary data.</text>
</comment>
<dbReference type="PRINTS" id="PR00413">
    <property type="entry name" value="HADHALOGNASE"/>
</dbReference>
<protein>
    <submittedName>
        <fullName evidence="1">HAD family phosphatase</fullName>
    </submittedName>
</protein>
<dbReference type="Pfam" id="PF00702">
    <property type="entry name" value="Hydrolase"/>
    <property type="match status" value="1"/>
</dbReference>
<dbReference type="PANTHER" id="PTHR43611:SF3">
    <property type="entry name" value="FLAVIN MONONUCLEOTIDE HYDROLASE 1, CHLOROPLATIC"/>
    <property type="match status" value="1"/>
</dbReference>
<dbReference type="NCBIfam" id="TIGR01509">
    <property type="entry name" value="HAD-SF-IA-v3"/>
    <property type="match status" value="1"/>
</dbReference>
<dbReference type="PANTHER" id="PTHR43611">
    <property type="entry name" value="ALPHA-D-GLUCOSE 1-PHOSPHATE PHOSPHATASE"/>
    <property type="match status" value="1"/>
</dbReference>
<evidence type="ECO:0000313" key="1">
    <source>
        <dbReference type="EMBL" id="PWG60643.1"/>
    </source>
</evidence>
<accession>A0A2U2MUV5</accession>
<dbReference type="RefSeq" id="WP_109136592.1">
    <property type="nucleotide sequence ID" value="NZ_QFFN01000002.1"/>
</dbReference>
<dbReference type="EMBL" id="QFFN01000002">
    <property type="protein sequence ID" value="PWG60643.1"/>
    <property type="molecule type" value="Genomic_DNA"/>
</dbReference>
<dbReference type="AlphaFoldDB" id="A0A2U2MUV5"/>
<dbReference type="OrthoDB" id="9797415at2"/>
<reference evidence="1 2" key="1">
    <citation type="journal article" date="2018" name="Int. J. Syst. Evol. Microbiol.">
        <title>Bifidobacterium catulorum sp. nov., a novel taxon from the faeces of the baby common marmoset (Callithrix jacchus).</title>
        <authorList>
            <person name="Modesto M."/>
            <person name="Michelini S."/>
            <person name="Oki K."/>
            <person name="Biavati B."/>
            <person name="Watanabe K."/>
            <person name="Mattarelli P."/>
        </authorList>
    </citation>
    <scope>NUCLEOTIDE SEQUENCE [LARGE SCALE GENOMIC DNA]</scope>
    <source>
        <strain evidence="1 2">MRM 8.19</strain>
    </source>
</reference>
<dbReference type="SUPFAM" id="SSF56784">
    <property type="entry name" value="HAD-like"/>
    <property type="match status" value="1"/>
</dbReference>